<reference evidence="2 3" key="1">
    <citation type="submission" date="2016-01" db="EMBL/GenBank/DDBJ databases">
        <authorList>
            <person name="Mitreva M."/>
            <person name="Pepin K.H."/>
            <person name="Mihindukulasuriya K.A."/>
            <person name="Fulton R."/>
            <person name="Fronick C."/>
            <person name="O'Laughlin M."/>
            <person name="Miner T."/>
            <person name="Herter B."/>
            <person name="Rosa B.A."/>
            <person name="Cordes M."/>
            <person name="Tomlinson C."/>
            <person name="Wollam A."/>
            <person name="Palsikar V.B."/>
            <person name="Mardis E.R."/>
            <person name="Wilson R.K."/>
        </authorList>
    </citation>
    <scope>NUCLEOTIDE SEQUENCE [LARGE SCALE GENOMIC DNA]</scope>
    <source>
        <strain evidence="2 3">KA00071</strain>
    </source>
</reference>
<proteinExistence type="predicted"/>
<evidence type="ECO:0000256" key="1">
    <source>
        <dbReference type="SAM" id="Phobius"/>
    </source>
</evidence>
<dbReference type="Pfam" id="PF12650">
    <property type="entry name" value="DUF3784"/>
    <property type="match status" value="1"/>
</dbReference>
<keyword evidence="1" id="KW-0812">Transmembrane</keyword>
<keyword evidence="1" id="KW-1133">Transmembrane helix</keyword>
<feature type="transmembrane region" description="Helical" evidence="1">
    <location>
        <begin position="47"/>
        <end position="69"/>
    </location>
</feature>
<name>A0ABR5TKN2_9BACL</name>
<protein>
    <recommendedName>
        <fullName evidence="4">DUF3784 domain-containing protein</fullName>
    </recommendedName>
</protein>
<keyword evidence="3" id="KW-1185">Reference proteome</keyword>
<dbReference type="RefSeq" id="WP_066131025.1">
    <property type="nucleotide sequence ID" value="NZ_KQ959908.1"/>
</dbReference>
<keyword evidence="1" id="KW-0472">Membrane</keyword>
<accession>A0ABR5TKN2</accession>
<evidence type="ECO:0000313" key="3">
    <source>
        <dbReference type="Proteomes" id="UP000070467"/>
    </source>
</evidence>
<dbReference type="InterPro" id="IPR017259">
    <property type="entry name" value="UCP037672"/>
</dbReference>
<gene>
    <name evidence="2" type="ORF">HMPREF1871_01173</name>
</gene>
<evidence type="ECO:0008006" key="4">
    <source>
        <dbReference type="Google" id="ProtNLM"/>
    </source>
</evidence>
<organism evidence="2 3">
    <name type="scientific">Gemelliphila asaccharolytica</name>
    <dbReference type="NCBI Taxonomy" id="502393"/>
    <lineage>
        <taxon>Bacteria</taxon>
        <taxon>Bacillati</taxon>
        <taxon>Bacillota</taxon>
        <taxon>Bacilli</taxon>
        <taxon>Bacillales</taxon>
        <taxon>Gemellaceae</taxon>
        <taxon>Gemelliphila</taxon>
    </lineage>
</organism>
<dbReference type="Proteomes" id="UP000070467">
    <property type="component" value="Unassembled WGS sequence"/>
</dbReference>
<feature type="transmembrane region" description="Helical" evidence="1">
    <location>
        <begin position="75"/>
        <end position="94"/>
    </location>
</feature>
<dbReference type="EMBL" id="LSDB01000067">
    <property type="protein sequence ID" value="KXB55613.1"/>
    <property type="molecule type" value="Genomic_DNA"/>
</dbReference>
<feature type="transmembrane region" description="Helical" evidence="1">
    <location>
        <begin position="6"/>
        <end position="26"/>
    </location>
</feature>
<comment type="caution">
    <text evidence="2">The sequence shown here is derived from an EMBL/GenBank/DDBJ whole genome shotgun (WGS) entry which is preliminary data.</text>
</comment>
<evidence type="ECO:0000313" key="2">
    <source>
        <dbReference type="EMBL" id="KXB55613.1"/>
    </source>
</evidence>
<sequence length="103" mass="12174">MKLLSLFFGILFLIFGLLFFIGKIYVNMLMLRNIYTEEKKKIKIKLLCQNIGELIILSSLIFVCKGLFIEFTNKKFSLAILIWFLIAGFDLIFISKSKRYYKK</sequence>